<keyword evidence="2" id="KW-1185">Reference proteome</keyword>
<comment type="caution">
    <text evidence="1">The sequence shown here is derived from an EMBL/GenBank/DDBJ whole genome shotgun (WGS) entry which is preliminary data.</text>
</comment>
<reference evidence="1 2" key="1">
    <citation type="submission" date="2020-08" db="EMBL/GenBank/DDBJ databases">
        <title>Functional genomics of gut bacteria from endangered species of beetles.</title>
        <authorList>
            <person name="Carlos-Shanley C."/>
        </authorList>
    </citation>
    <scope>NUCLEOTIDE SEQUENCE [LARGE SCALE GENOMIC DNA]</scope>
    <source>
        <strain evidence="1 2">S00142</strain>
    </source>
</reference>
<organism evidence="1 2">
    <name type="scientific">Flavobacterium nitrogenifigens</name>
    <dbReference type="NCBI Taxonomy" id="1617283"/>
    <lineage>
        <taxon>Bacteria</taxon>
        <taxon>Pseudomonadati</taxon>
        <taxon>Bacteroidota</taxon>
        <taxon>Flavobacteriia</taxon>
        <taxon>Flavobacteriales</taxon>
        <taxon>Flavobacteriaceae</taxon>
        <taxon>Flavobacterium</taxon>
    </lineage>
</organism>
<dbReference type="Proteomes" id="UP000561681">
    <property type="component" value="Unassembled WGS sequence"/>
</dbReference>
<accession>A0A7W7IY77</accession>
<name>A0A7W7IY77_9FLAO</name>
<evidence type="ECO:0000313" key="2">
    <source>
        <dbReference type="Proteomes" id="UP000561681"/>
    </source>
</evidence>
<protein>
    <submittedName>
        <fullName evidence="1">Uncharacterized protein</fullName>
    </submittedName>
</protein>
<dbReference type="AlphaFoldDB" id="A0A7W7IY77"/>
<gene>
    <name evidence="1" type="ORF">HNP37_002868</name>
</gene>
<evidence type="ECO:0000313" key="1">
    <source>
        <dbReference type="EMBL" id="MBB4802793.1"/>
    </source>
</evidence>
<sequence>MTKSILGKLLQVAMNDLNEMNYESLQQFICECIIKTEKKND</sequence>
<proteinExistence type="predicted"/>
<dbReference type="EMBL" id="JACHLD010000004">
    <property type="protein sequence ID" value="MBB4802793.1"/>
    <property type="molecule type" value="Genomic_DNA"/>
</dbReference>
<dbReference type="RefSeq" id="WP_260402247.1">
    <property type="nucleotide sequence ID" value="NZ_JACHLD010000004.1"/>
</dbReference>